<reference evidence="2 3" key="1">
    <citation type="submission" date="2020-02" db="EMBL/GenBank/DDBJ databases">
        <title>Comparative genomics of the hypocrealean fungal genus Beauvera.</title>
        <authorList>
            <person name="Showalter D.N."/>
            <person name="Bushley K.E."/>
            <person name="Rehner S.A."/>
        </authorList>
    </citation>
    <scope>NUCLEOTIDE SEQUENCE [LARGE SCALE GENOMIC DNA]</scope>
    <source>
        <strain evidence="2 3">ARSEF4384</strain>
    </source>
</reference>
<evidence type="ECO:0000313" key="2">
    <source>
        <dbReference type="EMBL" id="KAK8142183.1"/>
    </source>
</evidence>
<sequence length="304" mass="29368">MAPVQTFSSSPIVAAKAPTATTHSPTTSKTAPATATAAPSSSSSSSSPSHGQIPPAQPAARPSIPAATSSASVPRRGATGHAASAMLPTPTQPLISDSDSPPAPQPGAVPIPPGAAAAAAAASPLSTLPPPPKSGETLGPEHTGAAAAQPPRALPAQLSYPPPTASHTSLRGTSAAIPSPYEVGGGGGSVQLPGIAGAGAGGINRATDLSHPPGYQQDAQAAEFSSGQRAAHEAYVAQHSNRLTSGLGMGMGMGLGAGGEAGGAGDAEGGTTIWNTAKKWASAAGDTLAAAEGEVWKAVNKDHK</sequence>
<feature type="compositionally biased region" description="Low complexity" evidence="1">
    <location>
        <begin position="145"/>
        <end position="158"/>
    </location>
</feature>
<dbReference type="AlphaFoldDB" id="A0AAW0RJM0"/>
<feature type="region of interest" description="Disordered" evidence="1">
    <location>
        <begin position="1"/>
        <end position="177"/>
    </location>
</feature>
<organism evidence="2 3">
    <name type="scientific">Beauveria asiatica</name>
    <dbReference type="NCBI Taxonomy" id="1069075"/>
    <lineage>
        <taxon>Eukaryota</taxon>
        <taxon>Fungi</taxon>
        <taxon>Dikarya</taxon>
        <taxon>Ascomycota</taxon>
        <taxon>Pezizomycotina</taxon>
        <taxon>Sordariomycetes</taxon>
        <taxon>Hypocreomycetidae</taxon>
        <taxon>Hypocreales</taxon>
        <taxon>Cordycipitaceae</taxon>
        <taxon>Beauveria</taxon>
    </lineage>
</organism>
<gene>
    <name evidence="2" type="ORF">G3M48_009204</name>
</gene>
<evidence type="ECO:0000256" key="1">
    <source>
        <dbReference type="SAM" id="MobiDB-lite"/>
    </source>
</evidence>
<dbReference type="Proteomes" id="UP001397290">
    <property type="component" value="Unassembled WGS sequence"/>
</dbReference>
<feature type="compositionally biased region" description="Polar residues" evidence="1">
    <location>
        <begin position="1"/>
        <end position="11"/>
    </location>
</feature>
<feature type="compositionally biased region" description="Low complexity" evidence="1">
    <location>
        <begin position="114"/>
        <end position="126"/>
    </location>
</feature>
<name>A0AAW0RJM0_9HYPO</name>
<evidence type="ECO:0000313" key="3">
    <source>
        <dbReference type="Proteomes" id="UP001397290"/>
    </source>
</evidence>
<dbReference type="EMBL" id="JAAHCF010000733">
    <property type="protein sequence ID" value="KAK8142183.1"/>
    <property type="molecule type" value="Genomic_DNA"/>
</dbReference>
<feature type="compositionally biased region" description="Pro residues" evidence="1">
    <location>
        <begin position="101"/>
        <end position="113"/>
    </location>
</feature>
<accession>A0AAW0RJM0</accession>
<protein>
    <submittedName>
        <fullName evidence="2">Uncharacterized protein</fullName>
    </submittedName>
</protein>
<keyword evidence="3" id="KW-1185">Reference proteome</keyword>
<proteinExistence type="predicted"/>
<comment type="caution">
    <text evidence="2">The sequence shown here is derived from an EMBL/GenBank/DDBJ whole genome shotgun (WGS) entry which is preliminary data.</text>
</comment>
<feature type="compositionally biased region" description="Low complexity" evidence="1">
    <location>
        <begin position="14"/>
        <end position="50"/>
    </location>
</feature>